<organism evidence="6 7">
    <name type="scientific">Desulfolithobacter dissulfuricans</name>
    <dbReference type="NCBI Taxonomy" id="2795293"/>
    <lineage>
        <taxon>Bacteria</taxon>
        <taxon>Pseudomonadati</taxon>
        <taxon>Thermodesulfobacteriota</taxon>
        <taxon>Desulfobulbia</taxon>
        <taxon>Desulfobulbales</taxon>
        <taxon>Desulfobulbaceae</taxon>
        <taxon>Desulfolithobacter</taxon>
    </lineage>
</organism>
<dbReference type="CDD" id="cd06423">
    <property type="entry name" value="CESA_like"/>
    <property type="match status" value="1"/>
</dbReference>
<evidence type="ECO:0000256" key="3">
    <source>
        <dbReference type="ARBA" id="ARBA00022679"/>
    </source>
</evidence>
<dbReference type="KEGG" id="ddu:GF1_03170"/>
<sequence>MLLDSLGEFVADLTLMKMLAYFWPFFLVDMTRYLFLDFVVLLVYIPKRRLRKIRYKLARRKLYRERPLVSVIVPGKNEGKHIPALAESLANQTYKNIETVIVDDGSDDNTPVICRKLEREGKIDLFLRNEIRGGKASAANTALRYARGKYIIHLDADSHLKHNAIETILLPFYMDTHVGAVGGDVRVANTDVSFATRLQAIEYLKSITTGRTVSSELGILRIIAGAHGAFRRDILQRIYGWDVGPGLDGDITLKIRKLGYKVVHEPYAICYTNCPDTFTKLARQRFRWDRSLIRFRVRRHRDILLPSKSFNIKNFLASADNIVFNLLLDIKWWIYIAQVFIIGRSQVEIFFIINMFLYSLANFLEFFVAVALLGKTIRRREKRLIAFIPLMPLYTGLFLRTVRTYAYIMELFHRVSYMDKWNPWKVSKIVKNEPLNR</sequence>
<protein>
    <submittedName>
        <fullName evidence="6">Glycosyl transferase family 2 MxdB</fullName>
    </submittedName>
</protein>
<keyword evidence="2" id="KW-0328">Glycosyltransferase</keyword>
<feature type="transmembrane region" description="Helical" evidence="4">
    <location>
        <begin position="322"/>
        <end position="343"/>
    </location>
</feature>
<dbReference type="Proteomes" id="UP001063350">
    <property type="component" value="Chromosome"/>
</dbReference>
<keyword evidence="4" id="KW-0812">Transmembrane</keyword>
<evidence type="ECO:0000259" key="5">
    <source>
        <dbReference type="Pfam" id="PF00535"/>
    </source>
</evidence>
<evidence type="ECO:0000313" key="6">
    <source>
        <dbReference type="EMBL" id="BCO07941.1"/>
    </source>
</evidence>
<keyword evidence="4" id="KW-0472">Membrane</keyword>
<evidence type="ECO:0000256" key="4">
    <source>
        <dbReference type="SAM" id="Phobius"/>
    </source>
</evidence>
<keyword evidence="7" id="KW-1185">Reference proteome</keyword>
<gene>
    <name evidence="6" type="primary">mxdB</name>
    <name evidence="6" type="ORF">GF1_03170</name>
</gene>
<evidence type="ECO:0000313" key="7">
    <source>
        <dbReference type="Proteomes" id="UP001063350"/>
    </source>
</evidence>
<dbReference type="Pfam" id="PF00535">
    <property type="entry name" value="Glycos_transf_2"/>
    <property type="match status" value="1"/>
</dbReference>
<dbReference type="SUPFAM" id="SSF53448">
    <property type="entry name" value="Nucleotide-diphospho-sugar transferases"/>
    <property type="match status" value="1"/>
</dbReference>
<comment type="similarity">
    <text evidence="1">Belongs to the glycosyltransferase 2 family.</text>
</comment>
<reference evidence="6" key="1">
    <citation type="submission" date="2020-12" db="EMBL/GenBank/DDBJ databases">
        <title>Desulfobium dissulfuricans gen. nov., sp. nov., a novel mesophilic, sulfate-reducing bacterium isolated from a deep-sea hydrothermal vent.</title>
        <authorList>
            <person name="Hashimoto Y."/>
            <person name="Tame A."/>
            <person name="Sawayama S."/>
            <person name="Miyazaki J."/>
            <person name="Takai K."/>
            <person name="Nakagawa S."/>
        </authorList>
    </citation>
    <scope>NUCLEOTIDE SEQUENCE</scope>
    <source>
        <strain evidence="6">GF1</strain>
    </source>
</reference>
<feature type="domain" description="Glycosyltransferase 2-like" evidence="5">
    <location>
        <begin position="70"/>
        <end position="238"/>
    </location>
</feature>
<evidence type="ECO:0000256" key="1">
    <source>
        <dbReference type="ARBA" id="ARBA00006739"/>
    </source>
</evidence>
<keyword evidence="3 6" id="KW-0808">Transferase</keyword>
<dbReference type="EMBL" id="AP024233">
    <property type="protein sequence ID" value="BCO07941.1"/>
    <property type="molecule type" value="Genomic_DNA"/>
</dbReference>
<dbReference type="Gene3D" id="3.90.550.10">
    <property type="entry name" value="Spore Coat Polysaccharide Biosynthesis Protein SpsA, Chain A"/>
    <property type="match status" value="1"/>
</dbReference>
<dbReference type="PANTHER" id="PTHR43630:SF1">
    <property type="entry name" value="POLY-BETA-1,6-N-ACETYL-D-GLUCOSAMINE SYNTHASE"/>
    <property type="match status" value="1"/>
</dbReference>
<feature type="transmembrane region" description="Helical" evidence="4">
    <location>
        <begin position="349"/>
        <end position="372"/>
    </location>
</feature>
<dbReference type="RefSeq" id="WP_267927876.1">
    <property type="nucleotide sequence ID" value="NZ_AP024233.1"/>
</dbReference>
<proteinExistence type="inferred from homology"/>
<dbReference type="InterPro" id="IPR029044">
    <property type="entry name" value="Nucleotide-diphossugar_trans"/>
</dbReference>
<dbReference type="PANTHER" id="PTHR43630">
    <property type="entry name" value="POLY-BETA-1,6-N-ACETYL-D-GLUCOSAMINE SYNTHASE"/>
    <property type="match status" value="1"/>
</dbReference>
<dbReference type="InterPro" id="IPR001173">
    <property type="entry name" value="Glyco_trans_2-like"/>
</dbReference>
<name>A0A915U8F1_9BACT</name>
<feature type="transmembrane region" description="Helical" evidence="4">
    <location>
        <begin position="384"/>
        <end position="408"/>
    </location>
</feature>
<feature type="transmembrane region" description="Helical" evidence="4">
    <location>
        <begin position="20"/>
        <end position="45"/>
    </location>
</feature>
<dbReference type="GO" id="GO:0016757">
    <property type="term" value="F:glycosyltransferase activity"/>
    <property type="evidence" value="ECO:0007669"/>
    <property type="project" value="UniProtKB-KW"/>
</dbReference>
<dbReference type="AlphaFoldDB" id="A0A915U8F1"/>
<evidence type="ECO:0000256" key="2">
    <source>
        <dbReference type="ARBA" id="ARBA00022676"/>
    </source>
</evidence>
<accession>A0A915U8F1</accession>
<keyword evidence="4" id="KW-1133">Transmembrane helix</keyword>